<dbReference type="RefSeq" id="WP_018303229.1">
    <property type="nucleotide sequence ID" value="NZ_KB902292.1"/>
</dbReference>
<dbReference type="InterPro" id="IPR058781">
    <property type="entry name" value="HH_AprE-like"/>
</dbReference>
<feature type="chain" id="PRO_5002219331" evidence="3">
    <location>
        <begin position="29"/>
        <end position="477"/>
    </location>
</feature>
<evidence type="ECO:0000313" key="6">
    <source>
        <dbReference type="EMBL" id="KIQ69292.1"/>
    </source>
</evidence>
<keyword evidence="1" id="KW-0175">Coiled coil</keyword>
<accession>A0A0D0QAE4</accession>
<dbReference type="Pfam" id="PF10531">
    <property type="entry name" value="SLBB"/>
    <property type="match status" value="1"/>
</dbReference>
<reference evidence="6 7" key="1">
    <citation type="submission" date="2013-01" db="EMBL/GenBank/DDBJ databases">
        <authorList>
            <person name="Fiebig A."/>
            <person name="Goeker M."/>
            <person name="Klenk H.-P.P."/>
        </authorList>
    </citation>
    <scope>NUCLEOTIDE SEQUENCE [LARGE SCALE GENOMIC DNA]</scope>
    <source>
        <strain evidence="6 7">DSM 24838</strain>
    </source>
</reference>
<keyword evidence="7" id="KW-1185">Reference proteome</keyword>
<feature type="domain" description="Soluble ligand binding" evidence="4">
    <location>
        <begin position="127"/>
        <end position="162"/>
    </location>
</feature>
<sequence>MPDLVFRTLSLLRTAALAVLGTATASFAQSADTLPGDAFSLAPNQSVLLKIGRWDPLTESYTAWDTLGGEFVIGPDGILNLPVVGALDVNSRTTAEVSDEIVERVQQQLGLSGYMQAGVTIVDYGTYFVSGDVRAPGAYDYIPGMTVLQAIGQAGGLPGGSSLLMRGDRDAVYSMGRYRVLQLELFRRLATVARLSAELEDRDIVVPDELAEFPMGVQIIQQERQIMISRESAIDASLAQIAELETLLREQISRFDRQLELRDEQLDLLNEELSVAENLVNQGLSRADRLSGLERQVADQQVRRLELETARLNAEQDLNDAARDRLQLINSRELDLVEGLLQQRSAVERLRVEMETEAALYSEALDTGTGLIRSSVDGLPEFNITRVSGGSVEHIAADRDTFIRSGDVIEVVLAQDMGQGVISLGLEGPDAVGLESPTEQGTSDASIGDYGARTAEPAQNEGDEGPGIDQTEPLATE</sequence>
<comment type="caution">
    <text evidence="6">The sequence shown here is derived from an EMBL/GenBank/DDBJ whole genome shotgun (WGS) entry which is preliminary data.</text>
</comment>
<evidence type="ECO:0000256" key="2">
    <source>
        <dbReference type="SAM" id="MobiDB-lite"/>
    </source>
</evidence>
<dbReference type="Gene3D" id="3.10.560.10">
    <property type="entry name" value="Outer membrane lipoprotein wza domain like"/>
    <property type="match status" value="1"/>
</dbReference>
<organism evidence="6 7">
    <name type="scientific">Wenxinia marina DSM 24838</name>
    <dbReference type="NCBI Taxonomy" id="1123501"/>
    <lineage>
        <taxon>Bacteria</taxon>
        <taxon>Pseudomonadati</taxon>
        <taxon>Pseudomonadota</taxon>
        <taxon>Alphaproteobacteria</taxon>
        <taxon>Rhodobacterales</taxon>
        <taxon>Roseobacteraceae</taxon>
        <taxon>Wenxinia</taxon>
    </lineage>
</organism>
<dbReference type="GO" id="GO:0015159">
    <property type="term" value="F:polysaccharide transmembrane transporter activity"/>
    <property type="evidence" value="ECO:0007669"/>
    <property type="project" value="InterPro"/>
</dbReference>
<evidence type="ECO:0000256" key="3">
    <source>
        <dbReference type="SAM" id="SignalP"/>
    </source>
</evidence>
<dbReference type="Pfam" id="PF25994">
    <property type="entry name" value="HH_AprE"/>
    <property type="match status" value="1"/>
</dbReference>
<protein>
    <submittedName>
        <fullName evidence="6">Periplasmic protein involved in polysaccharide export</fullName>
    </submittedName>
</protein>
<feature type="signal peptide" evidence="3">
    <location>
        <begin position="1"/>
        <end position="28"/>
    </location>
</feature>
<dbReference type="Proteomes" id="UP000035100">
    <property type="component" value="Unassembled WGS sequence"/>
</dbReference>
<feature type="coiled-coil region" evidence="1">
    <location>
        <begin position="259"/>
        <end position="324"/>
    </location>
</feature>
<dbReference type="InterPro" id="IPR019554">
    <property type="entry name" value="Soluble_ligand-bd"/>
</dbReference>
<dbReference type="OrthoDB" id="197007at2"/>
<dbReference type="PANTHER" id="PTHR33619:SF3">
    <property type="entry name" value="POLYSACCHARIDE EXPORT PROTEIN GFCE-RELATED"/>
    <property type="match status" value="1"/>
</dbReference>
<gene>
    <name evidence="6" type="ORF">Wenmar_02363</name>
</gene>
<name>A0A0D0QAE4_9RHOB</name>
<dbReference type="Gene3D" id="3.30.1950.10">
    <property type="entry name" value="wza like domain"/>
    <property type="match status" value="1"/>
</dbReference>
<evidence type="ECO:0000259" key="4">
    <source>
        <dbReference type="Pfam" id="PF10531"/>
    </source>
</evidence>
<proteinExistence type="predicted"/>
<feature type="domain" description="AprE-like long alpha-helical hairpin" evidence="5">
    <location>
        <begin position="177"/>
        <end position="356"/>
    </location>
</feature>
<evidence type="ECO:0000259" key="5">
    <source>
        <dbReference type="Pfam" id="PF25994"/>
    </source>
</evidence>
<dbReference type="PANTHER" id="PTHR33619">
    <property type="entry name" value="POLYSACCHARIDE EXPORT PROTEIN GFCE-RELATED"/>
    <property type="match status" value="1"/>
</dbReference>
<evidence type="ECO:0000256" key="1">
    <source>
        <dbReference type="SAM" id="Coils"/>
    </source>
</evidence>
<dbReference type="AlphaFoldDB" id="A0A0D0QAE4"/>
<dbReference type="InterPro" id="IPR049712">
    <property type="entry name" value="Poly_export"/>
</dbReference>
<feature type="region of interest" description="Disordered" evidence="2">
    <location>
        <begin position="431"/>
        <end position="477"/>
    </location>
</feature>
<dbReference type="STRING" id="1123501.Wenmar_02363"/>
<keyword evidence="3" id="KW-0732">Signal</keyword>
<dbReference type="EMBL" id="AONG01000010">
    <property type="protein sequence ID" value="KIQ69292.1"/>
    <property type="molecule type" value="Genomic_DNA"/>
</dbReference>
<evidence type="ECO:0000313" key="7">
    <source>
        <dbReference type="Proteomes" id="UP000035100"/>
    </source>
</evidence>